<organism evidence="2">
    <name type="scientific">marine sediment metagenome</name>
    <dbReference type="NCBI Taxonomy" id="412755"/>
    <lineage>
        <taxon>unclassified sequences</taxon>
        <taxon>metagenomes</taxon>
        <taxon>ecological metagenomes</taxon>
    </lineage>
</organism>
<keyword evidence="1" id="KW-0472">Membrane</keyword>
<comment type="caution">
    <text evidence="2">The sequence shown here is derived from an EMBL/GenBank/DDBJ whole genome shotgun (WGS) entry which is preliminary data.</text>
</comment>
<keyword evidence="1" id="KW-0812">Transmembrane</keyword>
<evidence type="ECO:0000256" key="1">
    <source>
        <dbReference type="SAM" id="Phobius"/>
    </source>
</evidence>
<gene>
    <name evidence="2" type="ORF">LCGC14_1302570</name>
</gene>
<name>A0A0F9KPJ1_9ZZZZ</name>
<evidence type="ECO:0000313" key="2">
    <source>
        <dbReference type="EMBL" id="KKM84109.1"/>
    </source>
</evidence>
<sequence>MDILYTNENLLVLLLGTYGAGVFTVIFIVEWVKAKIRRDTRASAGRFFKHPNQF</sequence>
<proteinExistence type="predicted"/>
<dbReference type="EMBL" id="LAZR01007614">
    <property type="protein sequence ID" value="KKM84109.1"/>
    <property type="molecule type" value="Genomic_DNA"/>
</dbReference>
<keyword evidence="1" id="KW-1133">Transmembrane helix</keyword>
<dbReference type="AlphaFoldDB" id="A0A0F9KPJ1"/>
<reference evidence="2" key="1">
    <citation type="journal article" date="2015" name="Nature">
        <title>Complex archaea that bridge the gap between prokaryotes and eukaryotes.</title>
        <authorList>
            <person name="Spang A."/>
            <person name="Saw J.H."/>
            <person name="Jorgensen S.L."/>
            <person name="Zaremba-Niedzwiedzka K."/>
            <person name="Martijn J."/>
            <person name="Lind A.E."/>
            <person name="van Eijk R."/>
            <person name="Schleper C."/>
            <person name="Guy L."/>
            <person name="Ettema T.J."/>
        </authorList>
    </citation>
    <scope>NUCLEOTIDE SEQUENCE</scope>
</reference>
<feature type="transmembrane region" description="Helical" evidence="1">
    <location>
        <begin position="12"/>
        <end position="32"/>
    </location>
</feature>
<protein>
    <submittedName>
        <fullName evidence="2">Uncharacterized protein</fullName>
    </submittedName>
</protein>
<accession>A0A0F9KPJ1</accession>